<evidence type="ECO:0000313" key="1">
    <source>
        <dbReference type="EnsemblPlants" id="AVESA.00010b.r2.4AG0653500.1.CDS.1"/>
    </source>
</evidence>
<dbReference type="EnsemblPlants" id="AVESA.00010b.r2.4AG0653500.1">
    <property type="protein sequence ID" value="AVESA.00010b.r2.4AG0653500.1.CDS.1"/>
    <property type="gene ID" value="AVESA.00010b.r2.4AG0653500"/>
</dbReference>
<accession>A0ACD5WQD3</accession>
<name>A0ACD5WQD3_AVESA</name>
<reference evidence="1" key="2">
    <citation type="submission" date="2025-09" db="UniProtKB">
        <authorList>
            <consortium name="EnsemblPlants"/>
        </authorList>
    </citation>
    <scope>IDENTIFICATION</scope>
</reference>
<sequence>MKKKRPTTTLVVSRLPNALDGRQLSGLWRQAIVNVHGSAAGPLPWVVLPDGCILTCAAGDMHYRPASIPDTATCVGSTDHWLALVSVNGKKSHSYTLYDPFFETTVPLPELDAVIDVVPKYFRISKVLMRSTPDDVVVFVSNHRKYPIILVRPGKGMWAPDPSTSSPFARVIDVAFLGDTLYGITLAEDLFALDIAFDAHGVPTVTGTRHVIKSSKGDDDCGSDGDEDYSESSADDSTENDYGLDDDDDDHDDNDTTDDDGDDTTDDDGDDTTDDDDDDMTDDDDDDDDDDDNNTPDDDDDDTPDDDDDDDGDMEDSDEEMLYGNTLGEDLFAFAIAFDAHESSTKDDDSDVWSTIKGNGDGGVDYSENGANDIGENDVDDDDDDDDDVDDDDDMEDDVEYNNKYEVSTKPKNLIVPIRYMVESRGKILMVRRKLQCPVHHRSCTRTVEVFEADMSACTWAPVENDLGGHTLFISKRFSKSVHAASESMKDACHFIDTRDTFSMGSNVTSALQCDSDYDMLVSCFPKEQCTWIFPQEQELL</sequence>
<keyword evidence="2" id="KW-1185">Reference proteome</keyword>
<evidence type="ECO:0000313" key="2">
    <source>
        <dbReference type="Proteomes" id="UP001732700"/>
    </source>
</evidence>
<dbReference type="Proteomes" id="UP001732700">
    <property type="component" value="Chromosome 4A"/>
</dbReference>
<proteinExistence type="predicted"/>
<protein>
    <submittedName>
        <fullName evidence="1">Uncharacterized protein</fullName>
    </submittedName>
</protein>
<reference evidence="1" key="1">
    <citation type="submission" date="2021-05" db="EMBL/GenBank/DDBJ databases">
        <authorList>
            <person name="Scholz U."/>
            <person name="Mascher M."/>
            <person name="Fiebig A."/>
        </authorList>
    </citation>
    <scope>NUCLEOTIDE SEQUENCE [LARGE SCALE GENOMIC DNA]</scope>
</reference>
<organism evidence="1 2">
    <name type="scientific">Avena sativa</name>
    <name type="common">Oat</name>
    <dbReference type="NCBI Taxonomy" id="4498"/>
    <lineage>
        <taxon>Eukaryota</taxon>
        <taxon>Viridiplantae</taxon>
        <taxon>Streptophyta</taxon>
        <taxon>Embryophyta</taxon>
        <taxon>Tracheophyta</taxon>
        <taxon>Spermatophyta</taxon>
        <taxon>Magnoliopsida</taxon>
        <taxon>Liliopsida</taxon>
        <taxon>Poales</taxon>
        <taxon>Poaceae</taxon>
        <taxon>BOP clade</taxon>
        <taxon>Pooideae</taxon>
        <taxon>Poodae</taxon>
        <taxon>Poeae</taxon>
        <taxon>Poeae Chloroplast Group 1 (Aveneae type)</taxon>
        <taxon>Aveninae</taxon>
        <taxon>Avena</taxon>
    </lineage>
</organism>